<dbReference type="PANTHER" id="PTHR10519:SF20">
    <property type="entry name" value="G-PROTEIN COUPLED RECEPTOR 156-RELATED"/>
    <property type="match status" value="1"/>
</dbReference>
<sequence>MLHEQGRWNRTRVCNSDDQDVIGTDTSASASGTNKCIQPSVPTPEIRIWGGTWEAINMQAWLLQIILSELVGVPTSIETGSQDRNFNFYSSTNRFEYGDDTQVIPSVQVAYKLEGDCSRANDNATSEAYQACAHVVPEIWNDLVSIKEGKALLDNGLVEPPQANGIKGKEGWFITKHTVQDDPTLVSYFGLQGLDHDNRRRLAQIFKRPTTWQFYCTHISNNHCTNTSDTVAVRAPQDETEYDRMFVPGLYTGYFRPNEGCDNDIPIINNATNNNTTGMDLSNCTGHIADYPCLWTSSIAAQTHWLQIPLQSKGDEPGSRGYTYTQLQEIWRAANATRSNLIMHWWSPHALMQEFVGTDAEFQNVLLPTPTQECIEARHNDNIQRCSNNLTDRIGSPAAACDEQARSLLKVISTTVYNHLSNKNHPDLPPALASPAHDVLDRFTLSTEKVHQIFQYWRQEASLRQGVCRWAADNLDYLERFVTPTYPRVLVEGGNNNNTGLYYAALTLAIVAVVLSLVTAWQVHVRRHERAILYSQREFLYLLLSGLLLVSIGAILDAVPPTNGTCLASVWLVNLGMALQLVPHIIKIAAINTLTKAARRLRRVVLKQEALFKAVAAMCGLVVVFLILWTVLIPPQKVAQYELTSDLADDGFSTIVNVVYFCESSKDVFQYIAICGTLLLLLWASVLAVQNRNVRQDFNESQVLSILVYSHLIFTILRLVTFLVPRGTDALSGDTLDKVRSIIFSTDTIATIIIYFPSKLFASSIFASQENVNSRASSEFLRSSTGFQRRQSTFFARTDHGAEGRHESCNTNDPTSSAQRCECPNCGYVGEMRPLVITSQAEVSTVAPFVDSVASASAAARNLAMPSSQQSLPSVSFRNAEPESAMESVDEENAETNDAKKCEPEIADESKCKAEETQA</sequence>
<evidence type="ECO:0000256" key="7">
    <source>
        <dbReference type="ARBA" id="ARBA00023180"/>
    </source>
</evidence>
<keyword evidence="4" id="KW-0297">G-protein coupled receptor</keyword>
<dbReference type="Pfam" id="PF00003">
    <property type="entry name" value="7tm_3"/>
    <property type="match status" value="1"/>
</dbReference>
<dbReference type="InterPro" id="IPR017978">
    <property type="entry name" value="GPCR_3_C"/>
</dbReference>
<dbReference type="InterPro" id="IPR002455">
    <property type="entry name" value="GPCR3_GABA-B"/>
</dbReference>
<keyword evidence="8" id="KW-0807">Transducer</keyword>
<feature type="domain" description="G-protein coupled receptors family 3 profile" evidence="11">
    <location>
        <begin position="501"/>
        <end position="757"/>
    </location>
</feature>
<comment type="caution">
    <text evidence="12">The sequence shown here is derived from an EMBL/GenBank/DDBJ whole genome shotgun (WGS) entry which is preliminary data.</text>
</comment>
<feature type="compositionally biased region" description="Polar residues" evidence="9">
    <location>
        <begin position="865"/>
        <end position="877"/>
    </location>
</feature>
<evidence type="ECO:0000313" key="12">
    <source>
        <dbReference type="EMBL" id="CAB9498898.1"/>
    </source>
</evidence>
<dbReference type="PANTHER" id="PTHR10519">
    <property type="entry name" value="GABA-B RECEPTOR"/>
    <property type="match status" value="1"/>
</dbReference>
<feature type="compositionally biased region" description="Basic and acidic residues" evidence="9">
    <location>
        <begin position="897"/>
        <end position="919"/>
    </location>
</feature>
<proteinExistence type="predicted"/>
<dbReference type="Proteomes" id="UP001153069">
    <property type="component" value="Unassembled WGS sequence"/>
</dbReference>
<gene>
    <name evidence="12" type="ORF">SEMRO_48_G028180.1</name>
</gene>
<dbReference type="GO" id="GO:0004965">
    <property type="term" value="F:G protein-coupled GABA receptor activity"/>
    <property type="evidence" value="ECO:0007669"/>
    <property type="project" value="InterPro"/>
</dbReference>
<dbReference type="PROSITE" id="PS50259">
    <property type="entry name" value="G_PROTEIN_RECEP_F3_4"/>
    <property type="match status" value="1"/>
</dbReference>
<keyword evidence="6" id="KW-0675">Receptor</keyword>
<keyword evidence="13" id="KW-1185">Reference proteome</keyword>
<protein>
    <recommendedName>
        <fullName evidence="11">G-protein coupled receptors family 3 profile domain-containing protein</fullName>
    </recommendedName>
</protein>
<evidence type="ECO:0000256" key="5">
    <source>
        <dbReference type="ARBA" id="ARBA00023136"/>
    </source>
</evidence>
<dbReference type="OrthoDB" id="46290at2759"/>
<feature type="transmembrane region" description="Helical" evidence="10">
    <location>
        <begin position="539"/>
        <end position="556"/>
    </location>
</feature>
<name>A0A9N8H6N3_9STRA</name>
<comment type="subcellular location">
    <subcellularLocation>
        <location evidence="1">Membrane</location>
        <topology evidence="1">Multi-pass membrane protein</topology>
    </subcellularLocation>
</comment>
<feature type="transmembrane region" description="Helical" evidence="10">
    <location>
        <begin position="611"/>
        <end position="633"/>
    </location>
</feature>
<keyword evidence="2 10" id="KW-0812">Transmembrane</keyword>
<evidence type="ECO:0000313" key="13">
    <source>
        <dbReference type="Proteomes" id="UP001153069"/>
    </source>
</evidence>
<evidence type="ECO:0000256" key="9">
    <source>
        <dbReference type="SAM" id="MobiDB-lite"/>
    </source>
</evidence>
<evidence type="ECO:0000256" key="1">
    <source>
        <dbReference type="ARBA" id="ARBA00004141"/>
    </source>
</evidence>
<feature type="region of interest" description="Disordered" evidence="9">
    <location>
        <begin position="864"/>
        <end position="919"/>
    </location>
</feature>
<evidence type="ECO:0000256" key="10">
    <source>
        <dbReference type="SAM" id="Phobius"/>
    </source>
</evidence>
<keyword evidence="3 10" id="KW-1133">Transmembrane helix</keyword>
<evidence type="ECO:0000256" key="8">
    <source>
        <dbReference type="ARBA" id="ARBA00023224"/>
    </source>
</evidence>
<keyword evidence="5 10" id="KW-0472">Membrane</keyword>
<dbReference type="EMBL" id="CAICTM010000048">
    <property type="protein sequence ID" value="CAB9498898.1"/>
    <property type="molecule type" value="Genomic_DNA"/>
</dbReference>
<dbReference type="GO" id="GO:0038039">
    <property type="term" value="C:G protein-coupled receptor heterodimeric complex"/>
    <property type="evidence" value="ECO:0007669"/>
    <property type="project" value="TreeGrafter"/>
</dbReference>
<evidence type="ECO:0000256" key="2">
    <source>
        <dbReference type="ARBA" id="ARBA00022692"/>
    </source>
</evidence>
<feature type="transmembrane region" description="Helical" evidence="10">
    <location>
        <begin position="568"/>
        <end position="590"/>
    </location>
</feature>
<feature type="transmembrane region" description="Helical" evidence="10">
    <location>
        <begin position="701"/>
        <end position="724"/>
    </location>
</feature>
<reference evidence="12" key="1">
    <citation type="submission" date="2020-06" db="EMBL/GenBank/DDBJ databases">
        <authorList>
            <consortium name="Plant Systems Biology data submission"/>
        </authorList>
    </citation>
    <scope>NUCLEOTIDE SEQUENCE</scope>
    <source>
        <strain evidence="12">D6</strain>
    </source>
</reference>
<evidence type="ECO:0000256" key="6">
    <source>
        <dbReference type="ARBA" id="ARBA00023170"/>
    </source>
</evidence>
<accession>A0A9N8H6N3</accession>
<evidence type="ECO:0000259" key="11">
    <source>
        <dbReference type="PROSITE" id="PS50259"/>
    </source>
</evidence>
<evidence type="ECO:0000256" key="3">
    <source>
        <dbReference type="ARBA" id="ARBA00022989"/>
    </source>
</evidence>
<organism evidence="12 13">
    <name type="scientific">Seminavis robusta</name>
    <dbReference type="NCBI Taxonomy" id="568900"/>
    <lineage>
        <taxon>Eukaryota</taxon>
        <taxon>Sar</taxon>
        <taxon>Stramenopiles</taxon>
        <taxon>Ochrophyta</taxon>
        <taxon>Bacillariophyta</taxon>
        <taxon>Bacillariophyceae</taxon>
        <taxon>Bacillariophycidae</taxon>
        <taxon>Naviculales</taxon>
        <taxon>Naviculaceae</taxon>
        <taxon>Seminavis</taxon>
    </lineage>
</organism>
<feature type="transmembrane region" description="Helical" evidence="10">
    <location>
        <begin position="500"/>
        <end position="518"/>
    </location>
</feature>
<feature type="transmembrane region" description="Helical" evidence="10">
    <location>
        <begin position="668"/>
        <end position="689"/>
    </location>
</feature>
<keyword evidence="7" id="KW-0325">Glycoprotein</keyword>
<dbReference type="AlphaFoldDB" id="A0A9N8H6N3"/>
<evidence type="ECO:0000256" key="4">
    <source>
        <dbReference type="ARBA" id="ARBA00023040"/>
    </source>
</evidence>